<evidence type="ECO:0000256" key="10">
    <source>
        <dbReference type="RuleBase" id="RU362068"/>
    </source>
</evidence>
<dbReference type="EC" id="1.1.1.169" evidence="3 10"/>
<dbReference type="NCBIfam" id="NF006083">
    <property type="entry name" value="PRK08229.1"/>
    <property type="match status" value="1"/>
</dbReference>
<evidence type="ECO:0000256" key="4">
    <source>
        <dbReference type="ARBA" id="ARBA00019465"/>
    </source>
</evidence>
<name>A0A328P012_9GAMM</name>
<comment type="similarity">
    <text evidence="2 10">Belongs to the ketopantoate reductase family.</text>
</comment>
<keyword evidence="7 10" id="KW-0560">Oxidoreductase</keyword>
<gene>
    <name evidence="13" type="ORF">CA260_18115</name>
</gene>
<dbReference type="InterPro" id="IPR050838">
    <property type="entry name" value="Ketopantoate_reductase"/>
</dbReference>
<dbReference type="InterPro" id="IPR013328">
    <property type="entry name" value="6PGD_dom2"/>
</dbReference>
<organism evidence="13 14">
    <name type="scientific">Dyella jiangningensis</name>
    <dbReference type="NCBI Taxonomy" id="1379159"/>
    <lineage>
        <taxon>Bacteria</taxon>
        <taxon>Pseudomonadati</taxon>
        <taxon>Pseudomonadota</taxon>
        <taxon>Gammaproteobacteria</taxon>
        <taxon>Lysobacterales</taxon>
        <taxon>Rhodanobacteraceae</taxon>
        <taxon>Dyella</taxon>
    </lineage>
</organism>
<dbReference type="InterPro" id="IPR013332">
    <property type="entry name" value="KPR_N"/>
</dbReference>
<evidence type="ECO:0000256" key="2">
    <source>
        <dbReference type="ARBA" id="ARBA00007870"/>
    </source>
</evidence>
<dbReference type="GO" id="GO:0050661">
    <property type="term" value="F:NADP binding"/>
    <property type="evidence" value="ECO:0007669"/>
    <property type="project" value="TreeGrafter"/>
</dbReference>
<evidence type="ECO:0000256" key="7">
    <source>
        <dbReference type="ARBA" id="ARBA00023002"/>
    </source>
</evidence>
<dbReference type="GO" id="GO:0005737">
    <property type="term" value="C:cytoplasm"/>
    <property type="evidence" value="ECO:0007669"/>
    <property type="project" value="TreeGrafter"/>
</dbReference>
<sequence>MSVHALPRIAVYGAGSVGGYLGARLHEHARITFVGRRRVTDAWRLHGLDWTDLQGHEGHVAGRALDVQTDPFAAAKAHLVLVTVKSGATETVARELAGVLAPGVPVISFQNGLHNTEILRAALPGHPVLAGMVPFNVLQAQPGSFHQGSSGELMVASHASLAPFVPLFAAAGLPLTVREDMPAVQAAKLLLNLNNAINALSSLPLRDELSQRSWRRCLALAQREALAVFEAAHVQATRLTPLPAHWLPRVLELPDAWFQRVASRMLAIDPVARSSMWEDLQRHRPTEVDAINGEIVRIAQAHGLAAPINAKLVELIHQAERAPREWRADELLQELQHRPAPR</sequence>
<dbReference type="PANTHER" id="PTHR43765">
    <property type="entry name" value="2-DEHYDROPANTOATE 2-REDUCTASE-RELATED"/>
    <property type="match status" value="1"/>
</dbReference>
<comment type="caution">
    <text evidence="13">The sequence shown here is derived from an EMBL/GenBank/DDBJ whole genome shotgun (WGS) entry which is preliminary data.</text>
</comment>
<dbReference type="GO" id="GO:0008677">
    <property type="term" value="F:2-dehydropantoate 2-reductase activity"/>
    <property type="evidence" value="ECO:0007669"/>
    <property type="project" value="UniProtKB-EC"/>
</dbReference>
<reference evidence="13 14" key="1">
    <citation type="journal article" date="2018" name="Genet. Mol. Biol.">
        <title>The genome sequence of Dyella jiangningensis FCAV SCS01 from a lignocellulose-decomposing microbial consortium metagenome reveals potential for biotechnological applications.</title>
        <authorList>
            <person name="Desiderato J.G."/>
            <person name="Alvarenga D.O."/>
            <person name="Constancio M.T.L."/>
            <person name="Alves L.M.C."/>
            <person name="Varani A.M."/>
        </authorList>
    </citation>
    <scope>NUCLEOTIDE SEQUENCE [LARGE SCALE GENOMIC DNA]</scope>
    <source>
        <strain evidence="13 14">FCAV SCS01</strain>
    </source>
</reference>
<evidence type="ECO:0000259" key="11">
    <source>
        <dbReference type="Pfam" id="PF02558"/>
    </source>
</evidence>
<protein>
    <recommendedName>
        <fullName evidence="4 10">2-dehydropantoate 2-reductase</fullName>
        <ecNumber evidence="3 10">1.1.1.169</ecNumber>
    </recommendedName>
    <alternativeName>
        <fullName evidence="8 10">Ketopantoate reductase</fullName>
    </alternativeName>
</protein>
<evidence type="ECO:0000256" key="5">
    <source>
        <dbReference type="ARBA" id="ARBA00022655"/>
    </source>
</evidence>
<dbReference type="UniPathway" id="UPA00028">
    <property type="reaction ID" value="UER00004"/>
</dbReference>
<evidence type="ECO:0000256" key="8">
    <source>
        <dbReference type="ARBA" id="ARBA00032024"/>
    </source>
</evidence>
<dbReference type="Pfam" id="PF08546">
    <property type="entry name" value="ApbA_C"/>
    <property type="match status" value="1"/>
</dbReference>
<keyword evidence="6 10" id="KW-0521">NADP</keyword>
<dbReference type="Proteomes" id="UP000248926">
    <property type="component" value="Unassembled WGS sequence"/>
</dbReference>
<dbReference type="GO" id="GO:0015940">
    <property type="term" value="P:pantothenate biosynthetic process"/>
    <property type="evidence" value="ECO:0007669"/>
    <property type="project" value="UniProtKB-UniPathway"/>
</dbReference>
<evidence type="ECO:0000259" key="12">
    <source>
        <dbReference type="Pfam" id="PF08546"/>
    </source>
</evidence>
<dbReference type="InterPro" id="IPR008927">
    <property type="entry name" value="6-PGluconate_DH-like_C_sf"/>
</dbReference>
<dbReference type="SUPFAM" id="SSF51735">
    <property type="entry name" value="NAD(P)-binding Rossmann-fold domains"/>
    <property type="match status" value="1"/>
</dbReference>
<dbReference type="AlphaFoldDB" id="A0A328P012"/>
<dbReference type="OrthoDB" id="6530772at2"/>
<evidence type="ECO:0000256" key="9">
    <source>
        <dbReference type="ARBA" id="ARBA00048793"/>
    </source>
</evidence>
<dbReference type="EMBL" id="NFZS01000005">
    <property type="protein sequence ID" value="RAO74733.1"/>
    <property type="molecule type" value="Genomic_DNA"/>
</dbReference>
<dbReference type="Gene3D" id="3.40.50.720">
    <property type="entry name" value="NAD(P)-binding Rossmann-like Domain"/>
    <property type="match status" value="1"/>
</dbReference>
<dbReference type="InterPro" id="IPR003710">
    <property type="entry name" value="ApbA"/>
</dbReference>
<evidence type="ECO:0000313" key="14">
    <source>
        <dbReference type="Proteomes" id="UP000248926"/>
    </source>
</evidence>
<dbReference type="NCBIfam" id="TIGR00745">
    <property type="entry name" value="apbA_panE"/>
    <property type="match status" value="1"/>
</dbReference>
<keyword evidence="5 10" id="KW-0566">Pantothenate biosynthesis</keyword>
<comment type="catalytic activity">
    <reaction evidence="9 10">
        <text>(R)-pantoate + NADP(+) = 2-dehydropantoate + NADPH + H(+)</text>
        <dbReference type="Rhea" id="RHEA:16233"/>
        <dbReference type="ChEBI" id="CHEBI:11561"/>
        <dbReference type="ChEBI" id="CHEBI:15378"/>
        <dbReference type="ChEBI" id="CHEBI:15980"/>
        <dbReference type="ChEBI" id="CHEBI:57783"/>
        <dbReference type="ChEBI" id="CHEBI:58349"/>
        <dbReference type="EC" id="1.1.1.169"/>
    </reaction>
</comment>
<evidence type="ECO:0000256" key="6">
    <source>
        <dbReference type="ARBA" id="ARBA00022857"/>
    </source>
</evidence>
<dbReference type="SUPFAM" id="SSF48179">
    <property type="entry name" value="6-phosphogluconate dehydrogenase C-terminal domain-like"/>
    <property type="match status" value="1"/>
</dbReference>
<dbReference type="InterPro" id="IPR036291">
    <property type="entry name" value="NAD(P)-bd_dom_sf"/>
</dbReference>
<dbReference type="Gene3D" id="1.10.1040.10">
    <property type="entry name" value="N-(1-d-carboxylethyl)-l-norvaline Dehydrogenase, domain 2"/>
    <property type="match status" value="1"/>
</dbReference>
<evidence type="ECO:0000313" key="13">
    <source>
        <dbReference type="EMBL" id="RAO74733.1"/>
    </source>
</evidence>
<keyword evidence="14" id="KW-1185">Reference proteome</keyword>
<dbReference type="InterPro" id="IPR013752">
    <property type="entry name" value="KPA_reductase"/>
</dbReference>
<proteinExistence type="inferred from homology"/>
<dbReference type="RefSeq" id="WP_111984489.1">
    <property type="nucleotide sequence ID" value="NZ_NFZS01000005.1"/>
</dbReference>
<evidence type="ECO:0000256" key="1">
    <source>
        <dbReference type="ARBA" id="ARBA00004994"/>
    </source>
</evidence>
<dbReference type="PANTHER" id="PTHR43765:SF2">
    <property type="entry name" value="2-DEHYDROPANTOATE 2-REDUCTASE"/>
    <property type="match status" value="1"/>
</dbReference>
<accession>A0A328P012</accession>
<feature type="domain" description="Ketopantoate reductase N-terminal" evidence="11">
    <location>
        <begin position="9"/>
        <end position="157"/>
    </location>
</feature>
<dbReference type="Pfam" id="PF02558">
    <property type="entry name" value="ApbA"/>
    <property type="match status" value="1"/>
</dbReference>
<comment type="function">
    <text evidence="10">Catalyzes the NADPH-dependent reduction of ketopantoate into pantoic acid.</text>
</comment>
<feature type="domain" description="Ketopantoate reductase C-terminal" evidence="12">
    <location>
        <begin position="184"/>
        <end position="319"/>
    </location>
</feature>
<comment type="pathway">
    <text evidence="1 10">Cofactor biosynthesis; (R)-pantothenate biosynthesis; (R)-pantoate from 3-methyl-2-oxobutanoate: step 2/2.</text>
</comment>
<evidence type="ECO:0000256" key="3">
    <source>
        <dbReference type="ARBA" id="ARBA00013014"/>
    </source>
</evidence>